<sequence length="43" mass="4489">MASALPAKLGLSTVIAAHAAVYRLLPQLISAGSVWVSLRRGEN</sequence>
<keyword evidence="1" id="KW-0418">Kinase</keyword>
<proteinExistence type="predicted"/>
<name>A0AAW4KLX8_VIBCL</name>
<evidence type="ECO:0000313" key="1">
    <source>
        <dbReference type="EMBL" id="MBS7672496.1"/>
    </source>
</evidence>
<dbReference type="GO" id="GO:0016301">
    <property type="term" value="F:kinase activity"/>
    <property type="evidence" value="ECO:0007669"/>
    <property type="project" value="UniProtKB-KW"/>
</dbReference>
<comment type="caution">
    <text evidence="1">The sequence shown here is derived from an EMBL/GenBank/DDBJ whole genome shotgun (WGS) entry which is preliminary data.</text>
</comment>
<dbReference type="AlphaFoldDB" id="A0AAW4KLX8"/>
<organism evidence="1 2">
    <name type="scientific">Vibrio cholerae</name>
    <dbReference type="NCBI Taxonomy" id="666"/>
    <lineage>
        <taxon>Bacteria</taxon>
        <taxon>Pseudomonadati</taxon>
        <taxon>Pseudomonadota</taxon>
        <taxon>Gammaproteobacteria</taxon>
        <taxon>Vibrionales</taxon>
        <taxon>Vibrionaceae</taxon>
        <taxon>Vibrio</taxon>
    </lineage>
</organism>
<keyword evidence="1" id="KW-0808">Transferase</keyword>
<dbReference type="EMBL" id="JAHBND010000110">
    <property type="protein sequence ID" value="MBS7672496.1"/>
    <property type="molecule type" value="Genomic_DNA"/>
</dbReference>
<reference evidence="1" key="2">
    <citation type="submission" date="2023-08" db="EMBL/GenBank/DDBJ databases">
        <title>Vibrio cholerae Outbreaks in Tanzania Exemplify Founder Flush: Simultaneous Increases in Population Size and Genetic Diversity.</title>
        <authorList>
            <person name="Debes A.K."/>
            <person name="Mohammed A."/>
            <person name="Maseke I."/>
            <person name="Almeida M."/>
            <person name="Li S."/>
            <person name="Matimba H."/>
            <person name="Joachim A."/>
            <person name="Mizinduko M."/>
            <person name="Nyanga S."/>
            <person name="Kelly M."/>
            <person name="Kachwamba Y."/>
            <person name="Schaffer A.M."/>
            <person name="Nyanga A.S."/>
            <person name="Mghamba J."/>
            <person name="Mosha F.S."/>
            <person name="Sack D.A."/>
            <person name="Stine O.C."/>
        </authorList>
    </citation>
    <scope>NUCLEOTIDE SEQUENCE</scope>
    <source>
        <strain evidence="1">TDS0091212</strain>
    </source>
</reference>
<reference evidence="1" key="1">
    <citation type="submission" date="2021-05" db="EMBL/GenBank/DDBJ databases">
        <authorList>
            <person name="Stine C."/>
        </authorList>
    </citation>
    <scope>NUCLEOTIDE SEQUENCE</scope>
    <source>
        <strain evidence="1">TDS0091212</strain>
    </source>
</reference>
<accession>A0AAW4KLX8</accession>
<gene>
    <name evidence="1" type="ORF">KIN13_03400</name>
</gene>
<dbReference type="Proteomes" id="UP001196338">
    <property type="component" value="Unassembled WGS sequence"/>
</dbReference>
<evidence type="ECO:0000313" key="2">
    <source>
        <dbReference type="Proteomes" id="UP001196338"/>
    </source>
</evidence>
<protein>
    <submittedName>
        <fullName evidence="1">Adenylylsulfate kinase</fullName>
    </submittedName>
</protein>